<feature type="region of interest" description="Disordered" evidence="1">
    <location>
        <begin position="274"/>
        <end position="308"/>
    </location>
</feature>
<dbReference type="GO" id="GO:0016020">
    <property type="term" value="C:membrane"/>
    <property type="evidence" value="ECO:0007669"/>
    <property type="project" value="TreeGrafter"/>
</dbReference>
<dbReference type="EMBL" id="ML119052">
    <property type="protein sequence ID" value="ROT40756.1"/>
    <property type="molecule type" value="Genomic_DNA"/>
</dbReference>
<dbReference type="InterPro" id="IPR022812">
    <property type="entry name" value="Dynamin"/>
</dbReference>
<dbReference type="PROSITE" id="PS51388">
    <property type="entry name" value="GED"/>
    <property type="match status" value="1"/>
</dbReference>
<keyword evidence="5" id="KW-1185">Reference proteome</keyword>
<evidence type="ECO:0008006" key="6">
    <source>
        <dbReference type="Google" id="ProtNLM"/>
    </source>
</evidence>
<evidence type="ECO:0000313" key="4">
    <source>
        <dbReference type="EMBL" id="ROT40756.1"/>
    </source>
</evidence>
<dbReference type="OrthoDB" id="415706at2759"/>
<dbReference type="GeneID" id="39577137"/>
<dbReference type="Pfam" id="PF00350">
    <property type="entry name" value="Dynamin_N"/>
    <property type="match status" value="1"/>
</dbReference>
<accession>A0A3N2Q223</accession>
<sequence>MGSLHQQKTVNAIGGDVCVGVIDTLRELGMADKVSLPQLVAVGDQSSGKSSVLESITGFAFPRAPGLCTRYATQITCRRDAVEGIDISIIPRSDSNEARRERLRGFKRSLGVDDLALAGVFAEANVAMGIRVSLDDDDPGSSELTTFSEDILKIEISGPTQQHLTVIDVPGIFRTATENLTTEDDILLVRNMVKRYIADKRTVILAVVPCNVDITTQEVLKLAKDVDPDGLRTLGVLTKPDLATERATQNAVCDLVRGKVHALRLGYYVVKNRGSDDTDNDDDGGGGDEDGKKKGSSSSREAVLRKRHNSEKAFFSGAPWSALRHTNRLGSQGLSSALQILLRAVTKKEFKNVTADLEEHLRARSAELELMGDARNDAGQQRRYLGRVSNEFQTMASCARQSQYARPLFSHWDLRLVTRVVRLLEDFDDAMRTRGHMRNFEGEAKLEGLVPKSETLAGPMPEPPSDYGMFEEILDEHPDLYAILKEVDYKCPEPINESLMRHIEKVYNDSRGVGLGTFSEAVLLEVFKEQSKKWKPLVLSHVSKAILIAHDFICRLLIEVCPDEEVYGQLMDILLRGKLRDAYKRAMDQAELLLSIERHGQLMTMNHHFSHNVQTAQGKRLLEALDKIADGGEPVLHHSYGNHHMQGRDLDSSAMLRVPRAAIPGVVADKSNAELVRQEIHDILHSYYEVARRRFVDVVCQQVVFHLLLDAEDSPLRIFGPDLVMALDETQLEAIAGEELVTRRQREQLEDEVERSKKAVQAVRLGAR</sequence>
<organism evidence="4 5">
    <name type="scientific">Sodiomyces alkalinus (strain CBS 110278 / VKM F-3762 / F11)</name>
    <name type="common">Alkaliphilic filamentous fungus</name>
    <dbReference type="NCBI Taxonomy" id="1314773"/>
    <lineage>
        <taxon>Eukaryota</taxon>
        <taxon>Fungi</taxon>
        <taxon>Dikarya</taxon>
        <taxon>Ascomycota</taxon>
        <taxon>Pezizomycotina</taxon>
        <taxon>Sordariomycetes</taxon>
        <taxon>Hypocreomycetidae</taxon>
        <taxon>Glomerellales</taxon>
        <taxon>Plectosphaerellaceae</taxon>
        <taxon>Sodiomyces</taxon>
    </lineage>
</organism>
<evidence type="ECO:0000259" key="2">
    <source>
        <dbReference type="PROSITE" id="PS51388"/>
    </source>
</evidence>
<dbReference type="GO" id="GO:0005739">
    <property type="term" value="C:mitochondrion"/>
    <property type="evidence" value="ECO:0007669"/>
    <property type="project" value="TreeGrafter"/>
</dbReference>
<dbReference type="InterPro" id="IPR027417">
    <property type="entry name" value="P-loop_NTPase"/>
</dbReference>
<dbReference type="GO" id="GO:0048312">
    <property type="term" value="P:intracellular distribution of mitochondria"/>
    <property type="evidence" value="ECO:0007669"/>
    <property type="project" value="TreeGrafter"/>
</dbReference>
<dbReference type="SMART" id="SM00053">
    <property type="entry name" value="DYNc"/>
    <property type="match status" value="1"/>
</dbReference>
<dbReference type="PANTHER" id="PTHR11566:SF215">
    <property type="entry name" value="DYNAMIN GTPASE"/>
    <property type="match status" value="1"/>
</dbReference>
<name>A0A3N2Q223_SODAK</name>
<dbReference type="SUPFAM" id="SSF52540">
    <property type="entry name" value="P-loop containing nucleoside triphosphate hydrolases"/>
    <property type="match status" value="1"/>
</dbReference>
<dbReference type="RefSeq" id="XP_028468562.1">
    <property type="nucleotide sequence ID" value="XM_028608659.1"/>
</dbReference>
<reference evidence="4 5" key="1">
    <citation type="journal article" date="2018" name="Mol. Ecol.">
        <title>The obligate alkalophilic soda-lake fungus Sodiomyces alkalinus has shifted to a protein diet.</title>
        <authorList>
            <person name="Grum-Grzhimaylo A.A."/>
            <person name="Falkoski D.L."/>
            <person name="van den Heuvel J."/>
            <person name="Valero-Jimenez C.A."/>
            <person name="Min B."/>
            <person name="Choi I.G."/>
            <person name="Lipzen A."/>
            <person name="Daum C.G."/>
            <person name="Aanen D.K."/>
            <person name="Tsang A."/>
            <person name="Henrissat B."/>
            <person name="Bilanenko E.N."/>
            <person name="de Vries R.P."/>
            <person name="van Kan J.A.L."/>
            <person name="Grigoriev I.V."/>
            <person name="Debets A.J.M."/>
        </authorList>
    </citation>
    <scope>NUCLEOTIDE SEQUENCE [LARGE SCALE GENOMIC DNA]</scope>
    <source>
        <strain evidence="4 5">F11</strain>
    </source>
</reference>
<feature type="compositionally biased region" description="Acidic residues" evidence="1">
    <location>
        <begin position="277"/>
        <end position="288"/>
    </location>
</feature>
<dbReference type="GO" id="GO:0003924">
    <property type="term" value="F:GTPase activity"/>
    <property type="evidence" value="ECO:0007669"/>
    <property type="project" value="InterPro"/>
</dbReference>
<evidence type="ECO:0000256" key="1">
    <source>
        <dbReference type="SAM" id="MobiDB-lite"/>
    </source>
</evidence>
<dbReference type="GO" id="GO:0005874">
    <property type="term" value="C:microtubule"/>
    <property type="evidence" value="ECO:0007669"/>
    <property type="project" value="TreeGrafter"/>
</dbReference>
<dbReference type="CDD" id="cd08771">
    <property type="entry name" value="DLP_1"/>
    <property type="match status" value="1"/>
</dbReference>
<feature type="domain" description="GED" evidence="2">
    <location>
        <begin position="677"/>
        <end position="768"/>
    </location>
</feature>
<feature type="domain" description="Dynamin-type G" evidence="3">
    <location>
        <begin position="33"/>
        <end position="354"/>
    </location>
</feature>
<dbReference type="GO" id="GO:0006897">
    <property type="term" value="P:endocytosis"/>
    <property type="evidence" value="ECO:0007669"/>
    <property type="project" value="TreeGrafter"/>
</dbReference>
<gene>
    <name evidence="4" type="ORF">SODALDRAFT_291136</name>
</gene>
<dbReference type="GO" id="GO:0005525">
    <property type="term" value="F:GTP binding"/>
    <property type="evidence" value="ECO:0007669"/>
    <property type="project" value="InterPro"/>
</dbReference>
<dbReference type="InterPro" id="IPR020850">
    <property type="entry name" value="GED_dom"/>
</dbReference>
<dbReference type="InterPro" id="IPR001401">
    <property type="entry name" value="Dynamin_GTPase"/>
</dbReference>
<dbReference type="GO" id="GO:0000266">
    <property type="term" value="P:mitochondrial fission"/>
    <property type="evidence" value="ECO:0007669"/>
    <property type="project" value="TreeGrafter"/>
</dbReference>
<dbReference type="AlphaFoldDB" id="A0A3N2Q223"/>
<dbReference type="Gene3D" id="3.40.50.300">
    <property type="entry name" value="P-loop containing nucleotide triphosphate hydrolases"/>
    <property type="match status" value="1"/>
</dbReference>
<dbReference type="GO" id="GO:0016559">
    <property type="term" value="P:peroxisome fission"/>
    <property type="evidence" value="ECO:0007669"/>
    <property type="project" value="TreeGrafter"/>
</dbReference>
<dbReference type="PANTHER" id="PTHR11566">
    <property type="entry name" value="DYNAMIN"/>
    <property type="match status" value="1"/>
</dbReference>
<protein>
    <recommendedName>
        <fullName evidence="6">Interferon-induced GTP-binding protein Mx</fullName>
    </recommendedName>
</protein>
<proteinExistence type="predicted"/>
<dbReference type="PRINTS" id="PR00195">
    <property type="entry name" value="DYNAMIN"/>
</dbReference>
<dbReference type="PROSITE" id="PS51718">
    <property type="entry name" value="G_DYNAMIN_2"/>
    <property type="match status" value="1"/>
</dbReference>
<dbReference type="Gene3D" id="1.20.120.1240">
    <property type="entry name" value="Dynamin, middle domain"/>
    <property type="match status" value="1"/>
</dbReference>
<dbReference type="InterPro" id="IPR045063">
    <property type="entry name" value="Dynamin_N"/>
</dbReference>
<dbReference type="InterPro" id="IPR030381">
    <property type="entry name" value="G_DYNAMIN_dom"/>
</dbReference>
<evidence type="ECO:0000313" key="5">
    <source>
        <dbReference type="Proteomes" id="UP000272025"/>
    </source>
</evidence>
<dbReference type="GO" id="GO:0008017">
    <property type="term" value="F:microtubule binding"/>
    <property type="evidence" value="ECO:0007669"/>
    <property type="project" value="TreeGrafter"/>
</dbReference>
<dbReference type="STRING" id="1314773.A0A3N2Q223"/>
<dbReference type="Proteomes" id="UP000272025">
    <property type="component" value="Unassembled WGS sequence"/>
</dbReference>
<evidence type="ECO:0000259" key="3">
    <source>
        <dbReference type="PROSITE" id="PS51718"/>
    </source>
</evidence>